<dbReference type="InterPro" id="IPR023155">
    <property type="entry name" value="Cyt_c-552/4"/>
</dbReference>
<feature type="domain" description="Cytochrome c-552/4" evidence="4">
    <location>
        <begin position="36"/>
        <end position="62"/>
    </location>
</feature>
<accession>A0ABY4W1S0</accession>
<dbReference type="InterPro" id="IPR051829">
    <property type="entry name" value="Multiheme_Cytochr_ET"/>
</dbReference>
<organism evidence="5 6">
    <name type="scientific">Sneathiella marina</name>
    <dbReference type="NCBI Taxonomy" id="2950108"/>
    <lineage>
        <taxon>Bacteria</taxon>
        <taxon>Pseudomonadati</taxon>
        <taxon>Pseudomonadota</taxon>
        <taxon>Alphaproteobacteria</taxon>
        <taxon>Sneathiellales</taxon>
        <taxon>Sneathiellaceae</taxon>
        <taxon>Sneathiella</taxon>
    </lineage>
</organism>
<evidence type="ECO:0000313" key="6">
    <source>
        <dbReference type="Proteomes" id="UP001056291"/>
    </source>
</evidence>
<dbReference type="RefSeq" id="WP_251932577.1">
    <property type="nucleotide sequence ID" value="NZ_CP098747.1"/>
</dbReference>
<evidence type="ECO:0000256" key="2">
    <source>
        <dbReference type="PROSITE-ProRule" id="PRU00339"/>
    </source>
</evidence>
<keyword evidence="6" id="KW-1185">Reference proteome</keyword>
<feature type="domain" description="Cytochrome c-552/4" evidence="4">
    <location>
        <begin position="167"/>
        <end position="205"/>
    </location>
</feature>
<dbReference type="Pfam" id="PF14559">
    <property type="entry name" value="TPR_19"/>
    <property type="match status" value="2"/>
</dbReference>
<proteinExistence type="predicted"/>
<dbReference type="InterPro" id="IPR036280">
    <property type="entry name" value="Multihaem_cyt_sf"/>
</dbReference>
<keyword evidence="1 3" id="KW-0732">Signal</keyword>
<dbReference type="InterPro" id="IPR011990">
    <property type="entry name" value="TPR-like_helical_dom_sf"/>
</dbReference>
<protein>
    <submittedName>
        <fullName evidence="5">Tetratricopeptide repeat protein</fullName>
    </submittedName>
</protein>
<dbReference type="SMART" id="SM00028">
    <property type="entry name" value="TPR"/>
    <property type="match status" value="3"/>
</dbReference>
<dbReference type="EMBL" id="CP098747">
    <property type="protein sequence ID" value="USG59807.1"/>
    <property type="molecule type" value="Genomic_DNA"/>
</dbReference>
<evidence type="ECO:0000313" key="5">
    <source>
        <dbReference type="EMBL" id="USG59807.1"/>
    </source>
</evidence>
<feature type="chain" id="PRO_5045385966" evidence="3">
    <location>
        <begin position="23"/>
        <end position="752"/>
    </location>
</feature>
<dbReference type="PANTHER" id="PTHR35038:SF8">
    <property type="entry name" value="C-TYPE POLYHEME CYTOCHROME OMCC"/>
    <property type="match status" value="1"/>
</dbReference>
<dbReference type="SUPFAM" id="SSF48695">
    <property type="entry name" value="Multiheme cytochromes"/>
    <property type="match status" value="1"/>
</dbReference>
<evidence type="ECO:0000256" key="1">
    <source>
        <dbReference type="ARBA" id="ARBA00022729"/>
    </source>
</evidence>
<dbReference type="SUPFAM" id="SSF48452">
    <property type="entry name" value="TPR-like"/>
    <property type="match status" value="1"/>
</dbReference>
<dbReference type="CDD" id="cd08168">
    <property type="entry name" value="Cytochrom_C3"/>
    <property type="match status" value="1"/>
</dbReference>
<dbReference type="PROSITE" id="PS50005">
    <property type="entry name" value="TPR"/>
    <property type="match status" value="1"/>
</dbReference>
<feature type="repeat" description="TPR" evidence="2">
    <location>
        <begin position="641"/>
        <end position="674"/>
    </location>
</feature>
<name>A0ABY4W1S0_9PROT</name>
<dbReference type="Gene3D" id="1.10.1130.10">
    <property type="entry name" value="Flavocytochrome C3, Chain A"/>
    <property type="match status" value="2"/>
</dbReference>
<dbReference type="Proteomes" id="UP001056291">
    <property type="component" value="Chromosome"/>
</dbReference>
<feature type="signal peptide" evidence="3">
    <location>
        <begin position="1"/>
        <end position="22"/>
    </location>
</feature>
<reference evidence="5" key="1">
    <citation type="submission" date="2022-06" db="EMBL/GenBank/DDBJ databases">
        <title>Sneathiella actinostolidae sp. nov., isolated from a sea anemonein the Western Pacific Ocean.</title>
        <authorList>
            <person name="Wei M.J."/>
        </authorList>
    </citation>
    <scope>NUCLEOTIDE SEQUENCE</scope>
    <source>
        <strain evidence="5">PHK-P5</strain>
    </source>
</reference>
<evidence type="ECO:0000256" key="3">
    <source>
        <dbReference type="SAM" id="SignalP"/>
    </source>
</evidence>
<dbReference type="InterPro" id="IPR019734">
    <property type="entry name" value="TPR_rpt"/>
</dbReference>
<evidence type="ECO:0000259" key="4">
    <source>
        <dbReference type="Pfam" id="PF13435"/>
    </source>
</evidence>
<keyword evidence="2" id="KW-0802">TPR repeat</keyword>
<sequence length="752" mass="84104">MTRSFWFCLLVICLSLSAPIRAQERAKVPTFVKSEQCRSCHKQEHELWEQSDHSWAWRPATTENVLGDFSDISFEHHGITTRFFTRDNKFWIETNDEKGQPEISEILYSVGVRPLQQYLIAEEGGRLQVLDIAWDTESKKWYMVFPGQTDNVPGNALHWKGVYKNWNGRCAECHATDFKKNYEPRTRSFKSQWSEIGVTCEACHGPGQAHVQWAEKPDIFRQQDYLDIDLKGFVQSHAATPSEIEIQQCAACHSRRSALSGNSPLPGTSFADHYDLALLRPDLYHPDGQIKDEVYVLGSFKQSKMYAAGVTCSNCHNVHSGKIKAEDNRLCTQCHNPAGNTEFPSLPKKTYDSEEHHHHAVASEGGQCVSCHMPTQTYMEVDDRRDHRFGIPNPAQSRALGTPDACISCHQNNGLTWAERQMSKWYPDTNPGPKGFAEVFGMFETEKGTKAALENILTVAEDENFSAIVRASALERALPYGANLPWPRMAAYLRDDSDLIRGVAARLHRQASLQLRLQRLPALLTDDAKTVRFAAARSMLDVPAQALSAGQRQNLKAALREFQVSIVAGADHPNAQMALASLALSLRNAPAARAAISEALTIDPQFTDAWIMLARLDIAEKRPDLATITLDNAEMALPNSPVIQQFYGNYLASQRQFDAAITHLQKAIKLQPDDTKMVMDYGAVLSQAGQHEEALKVLSGISNANADALFLKANALLQLDRKEDAKRTILKLLAQDPGYTLPDAFQQLFSRN</sequence>
<gene>
    <name evidence="5" type="ORF">NBZ79_11520</name>
</gene>
<dbReference type="PANTHER" id="PTHR35038">
    <property type="entry name" value="DISSIMILATORY SULFITE REDUCTASE SIRA"/>
    <property type="match status" value="1"/>
</dbReference>
<dbReference type="Gene3D" id="1.25.40.10">
    <property type="entry name" value="Tetratricopeptide repeat domain"/>
    <property type="match status" value="1"/>
</dbReference>
<dbReference type="Pfam" id="PF13435">
    <property type="entry name" value="Cytochrome_C554"/>
    <property type="match status" value="2"/>
</dbReference>